<comment type="subcellular location">
    <subcellularLocation>
        <location evidence="1 8">Cell membrane</location>
        <topology evidence="1 8">Multi-pass membrane protein</topology>
    </subcellularLocation>
</comment>
<dbReference type="RefSeq" id="WP_108431640.1">
    <property type="nucleotide sequence ID" value="NZ_CP026947.1"/>
</dbReference>
<reference evidence="10" key="1">
    <citation type="submission" date="2018-04" db="EMBL/GenBank/DDBJ databases">
        <authorList>
            <person name="Liu S."/>
            <person name="Wang Z."/>
            <person name="Li J."/>
        </authorList>
    </citation>
    <scope>NUCLEOTIDE SEQUENCE [LARGE SCALE GENOMIC DNA]</scope>
    <source>
        <strain evidence="10">2189</strain>
    </source>
</reference>
<dbReference type="KEGG" id="cyz:C3B44_06395"/>
<protein>
    <recommendedName>
        <fullName evidence="8">Probable membrane transporter protein</fullName>
    </recommendedName>
</protein>
<proteinExistence type="inferred from homology"/>
<feature type="transmembrane region" description="Helical" evidence="8">
    <location>
        <begin position="41"/>
        <end position="62"/>
    </location>
</feature>
<name>A0A2U1T962_9CORY</name>
<keyword evidence="5 8" id="KW-0812">Transmembrane</keyword>
<evidence type="ECO:0000256" key="7">
    <source>
        <dbReference type="ARBA" id="ARBA00023136"/>
    </source>
</evidence>
<keyword evidence="3" id="KW-0813">Transport</keyword>
<feature type="transmembrane region" description="Helical" evidence="8">
    <location>
        <begin position="193"/>
        <end position="213"/>
    </location>
</feature>
<comment type="similarity">
    <text evidence="2 8">Belongs to the 4-toluene sulfonate uptake permease (TSUP) (TC 2.A.102) family.</text>
</comment>
<evidence type="ECO:0000256" key="8">
    <source>
        <dbReference type="RuleBase" id="RU363041"/>
    </source>
</evidence>
<dbReference type="InterPro" id="IPR002781">
    <property type="entry name" value="TM_pro_TauE-like"/>
</dbReference>
<evidence type="ECO:0000313" key="10">
    <source>
        <dbReference type="Proteomes" id="UP000244989"/>
    </source>
</evidence>
<keyword evidence="4 8" id="KW-1003">Cell membrane</keyword>
<keyword evidence="10" id="KW-1185">Reference proteome</keyword>
<evidence type="ECO:0000256" key="3">
    <source>
        <dbReference type="ARBA" id="ARBA00022448"/>
    </source>
</evidence>
<evidence type="ECO:0000313" key="9">
    <source>
        <dbReference type="EMBL" id="PWC02529.1"/>
    </source>
</evidence>
<keyword evidence="7 8" id="KW-0472">Membrane</keyword>
<gene>
    <name evidence="9" type="ORF">DF222_00865</name>
</gene>
<evidence type="ECO:0000256" key="6">
    <source>
        <dbReference type="ARBA" id="ARBA00022989"/>
    </source>
</evidence>
<keyword evidence="6 8" id="KW-1133">Transmembrane helix</keyword>
<feature type="transmembrane region" description="Helical" evidence="8">
    <location>
        <begin position="94"/>
        <end position="113"/>
    </location>
</feature>
<dbReference type="GO" id="GO:0005886">
    <property type="term" value="C:plasma membrane"/>
    <property type="evidence" value="ECO:0007669"/>
    <property type="project" value="UniProtKB-SubCell"/>
</dbReference>
<evidence type="ECO:0000256" key="5">
    <source>
        <dbReference type="ARBA" id="ARBA00022692"/>
    </source>
</evidence>
<dbReference type="PANTHER" id="PTHR30269">
    <property type="entry name" value="TRANSMEMBRANE PROTEIN YFCA"/>
    <property type="match status" value="1"/>
</dbReference>
<dbReference type="PANTHER" id="PTHR30269:SF37">
    <property type="entry name" value="MEMBRANE TRANSPORTER PROTEIN"/>
    <property type="match status" value="1"/>
</dbReference>
<organism evidence="9 10">
    <name type="scientific">Corynebacterium yudongzhengii</name>
    <dbReference type="NCBI Taxonomy" id="2080740"/>
    <lineage>
        <taxon>Bacteria</taxon>
        <taxon>Bacillati</taxon>
        <taxon>Actinomycetota</taxon>
        <taxon>Actinomycetes</taxon>
        <taxon>Mycobacteriales</taxon>
        <taxon>Corynebacteriaceae</taxon>
        <taxon>Corynebacterium</taxon>
    </lineage>
</organism>
<feature type="transmembrane region" description="Helical" evidence="8">
    <location>
        <begin position="69"/>
        <end position="88"/>
    </location>
</feature>
<sequence length="247" mass="24993">MTIALQTLSVLLGAFLQRISGMGLGLVTAPVLMLLFGPVEGILIVNVLAAVNAFASTTTVLANVDWRQVAVIGPALLIGIIPGAFVVRELPADPLLILVGVMLLVALSVVTIGKRYVPRISGRLPAAAAGAIGGFMNTLAGAAGPAITVYAQAARWDQRLYAATLQPLFFIAGIGSLTAKIAVGASASATTSWQVWVAGVVALAIGLFAGVRAAPQVSRSAGRTIALTLAVLGGLIAVARGLIGLVL</sequence>
<feature type="transmembrane region" description="Helical" evidence="8">
    <location>
        <begin position="225"/>
        <end position="246"/>
    </location>
</feature>
<dbReference type="Pfam" id="PF01925">
    <property type="entry name" value="TauE"/>
    <property type="match status" value="1"/>
</dbReference>
<feature type="transmembrane region" description="Helical" evidence="8">
    <location>
        <begin position="168"/>
        <end position="187"/>
    </location>
</feature>
<comment type="caution">
    <text evidence="9">The sequence shown here is derived from an EMBL/GenBank/DDBJ whole genome shotgun (WGS) entry which is preliminary data.</text>
</comment>
<evidence type="ECO:0000256" key="1">
    <source>
        <dbReference type="ARBA" id="ARBA00004651"/>
    </source>
</evidence>
<evidence type="ECO:0000256" key="2">
    <source>
        <dbReference type="ARBA" id="ARBA00009142"/>
    </source>
</evidence>
<evidence type="ECO:0000256" key="4">
    <source>
        <dbReference type="ARBA" id="ARBA00022475"/>
    </source>
</evidence>
<dbReference type="Proteomes" id="UP000244989">
    <property type="component" value="Unassembled WGS sequence"/>
</dbReference>
<dbReference type="EMBL" id="QEEZ01000002">
    <property type="protein sequence ID" value="PWC02529.1"/>
    <property type="molecule type" value="Genomic_DNA"/>
</dbReference>
<accession>A0A2U1T962</accession>
<dbReference type="AlphaFoldDB" id="A0A2U1T962"/>
<dbReference type="OrthoDB" id="3872971at2"/>
<dbReference type="InterPro" id="IPR052017">
    <property type="entry name" value="TSUP"/>
</dbReference>